<dbReference type="EC" id="7.1.1.9" evidence="4"/>
<evidence type="ECO:0000256" key="10">
    <source>
        <dbReference type="ARBA" id="ARBA00022692"/>
    </source>
</evidence>
<feature type="transmembrane region" description="Helical" evidence="22">
    <location>
        <begin position="191"/>
        <end position="218"/>
    </location>
</feature>
<evidence type="ECO:0000259" key="23">
    <source>
        <dbReference type="PROSITE" id="PS50855"/>
    </source>
</evidence>
<dbReference type="PRINTS" id="PR01165">
    <property type="entry name" value="CYCOXIDASEI"/>
</dbReference>
<organism evidence="24 25">
    <name type="scientific">Metasolibacillus meyeri</name>
    <dbReference type="NCBI Taxonomy" id="1071052"/>
    <lineage>
        <taxon>Bacteria</taxon>
        <taxon>Bacillati</taxon>
        <taxon>Bacillota</taxon>
        <taxon>Bacilli</taxon>
        <taxon>Bacillales</taxon>
        <taxon>Caryophanaceae</taxon>
        <taxon>Metasolibacillus</taxon>
    </lineage>
</organism>
<keyword evidence="25" id="KW-1185">Reference proteome</keyword>
<evidence type="ECO:0000256" key="16">
    <source>
        <dbReference type="ARBA" id="ARBA00023008"/>
    </source>
</evidence>
<feature type="transmembrane region" description="Helical" evidence="22">
    <location>
        <begin position="458"/>
        <end position="483"/>
    </location>
</feature>
<comment type="pathway">
    <text evidence="2">Energy metabolism; oxidative phosphorylation.</text>
</comment>
<feature type="domain" description="Cytochrome oxidase subunit I profile" evidence="23">
    <location>
        <begin position="9"/>
        <end position="522"/>
    </location>
</feature>
<feature type="transmembrane region" description="Helical" evidence="22">
    <location>
        <begin position="308"/>
        <end position="332"/>
    </location>
</feature>
<proteinExistence type="inferred from homology"/>
<evidence type="ECO:0000256" key="4">
    <source>
        <dbReference type="ARBA" id="ARBA00012949"/>
    </source>
</evidence>
<dbReference type="AlphaFoldDB" id="A0AAW9NXI1"/>
<evidence type="ECO:0000256" key="1">
    <source>
        <dbReference type="ARBA" id="ARBA00004651"/>
    </source>
</evidence>
<evidence type="ECO:0000256" key="13">
    <source>
        <dbReference type="ARBA" id="ARBA00022982"/>
    </source>
</evidence>
<evidence type="ECO:0000313" key="25">
    <source>
        <dbReference type="Proteomes" id="UP001344888"/>
    </source>
</evidence>
<dbReference type="GO" id="GO:0022904">
    <property type="term" value="P:respiratory electron transport chain"/>
    <property type="evidence" value="ECO:0007669"/>
    <property type="project" value="TreeGrafter"/>
</dbReference>
<evidence type="ECO:0000256" key="6">
    <source>
        <dbReference type="ARBA" id="ARBA00022448"/>
    </source>
</evidence>
<evidence type="ECO:0000256" key="2">
    <source>
        <dbReference type="ARBA" id="ARBA00004673"/>
    </source>
</evidence>
<evidence type="ECO:0000256" key="7">
    <source>
        <dbReference type="ARBA" id="ARBA00022475"/>
    </source>
</evidence>
<dbReference type="RefSeq" id="WP_326123958.1">
    <property type="nucleotide sequence ID" value="NZ_JARSFG010000017.1"/>
</dbReference>
<keyword evidence="17 22" id="KW-0472">Membrane</keyword>
<dbReference type="SUPFAM" id="SSF81442">
    <property type="entry name" value="Cytochrome c oxidase subunit I-like"/>
    <property type="match status" value="1"/>
</dbReference>
<comment type="similarity">
    <text evidence="3 21">Belongs to the heme-copper respiratory oxidase family.</text>
</comment>
<gene>
    <name evidence="24" type="ORF">P9B03_13385</name>
</gene>
<evidence type="ECO:0000256" key="20">
    <source>
        <dbReference type="ARBA" id="ARBA00047816"/>
    </source>
</evidence>
<keyword evidence="11" id="KW-0479">Metal-binding</keyword>
<protein>
    <recommendedName>
        <fullName evidence="5">Cytochrome c oxidase subunit 1</fullName>
        <ecNumber evidence="4">7.1.1.9</ecNumber>
    </recommendedName>
    <alternativeName>
        <fullName evidence="18">Cytochrome aa3 subunit 1</fullName>
    </alternativeName>
    <alternativeName>
        <fullName evidence="19">Cytochrome c oxidase polypeptide I</fullName>
    </alternativeName>
</protein>
<keyword evidence="9 21" id="KW-0679">Respiratory chain</keyword>
<dbReference type="Gene3D" id="1.10.287.70">
    <property type="match status" value="1"/>
</dbReference>
<comment type="subcellular location">
    <subcellularLocation>
        <location evidence="1">Cell membrane</location>
        <topology evidence="1">Multi-pass membrane protein</topology>
    </subcellularLocation>
</comment>
<dbReference type="GO" id="GO:0020037">
    <property type="term" value="F:heme binding"/>
    <property type="evidence" value="ECO:0007669"/>
    <property type="project" value="InterPro"/>
</dbReference>
<evidence type="ECO:0000256" key="9">
    <source>
        <dbReference type="ARBA" id="ARBA00022660"/>
    </source>
</evidence>
<dbReference type="Gene3D" id="1.20.210.10">
    <property type="entry name" value="Cytochrome c oxidase-like, subunit I domain"/>
    <property type="match status" value="1"/>
</dbReference>
<keyword evidence="13 21" id="KW-0249">Electron transport</keyword>
<feature type="transmembrane region" description="Helical" evidence="22">
    <location>
        <begin position="27"/>
        <end position="48"/>
    </location>
</feature>
<comment type="catalytic activity">
    <reaction evidence="20">
        <text>4 Fe(II)-[cytochrome c] + O2 + 8 H(+)(in) = 4 Fe(III)-[cytochrome c] + 2 H2O + 4 H(+)(out)</text>
        <dbReference type="Rhea" id="RHEA:11436"/>
        <dbReference type="Rhea" id="RHEA-COMP:10350"/>
        <dbReference type="Rhea" id="RHEA-COMP:14399"/>
        <dbReference type="ChEBI" id="CHEBI:15377"/>
        <dbReference type="ChEBI" id="CHEBI:15378"/>
        <dbReference type="ChEBI" id="CHEBI:15379"/>
        <dbReference type="ChEBI" id="CHEBI:29033"/>
        <dbReference type="ChEBI" id="CHEBI:29034"/>
        <dbReference type="EC" id="7.1.1.9"/>
    </reaction>
</comment>
<evidence type="ECO:0000256" key="14">
    <source>
        <dbReference type="ARBA" id="ARBA00022989"/>
    </source>
</evidence>
<keyword evidence="6 21" id="KW-0813">Transport</keyword>
<evidence type="ECO:0000256" key="21">
    <source>
        <dbReference type="RuleBase" id="RU000370"/>
    </source>
</evidence>
<dbReference type="InterPro" id="IPR000883">
    <property type="entry name" value="Cyt_C_Oxase_1"/>
</dbReference>
<feature type="transmembrane region" description="Helical" evidence="22">
    <location>
        <begin position="68"/>
        <end position="89"/>
    </location>
</feature>
<dbReference type="GO" id="GO:0015990">
    <property type="term" value="P:electron transport coupled proton transport"/>
    <property type="evidence" value="ECO:0007669"/>
    <property type="project" value="TreeGrafter"/>
</dbReference>
<feature type="transmembrane region" description="Helical" evidence="22">
    <location>
        <begin position="588"/>
        <end position="609"/>
    </location>
</feature>
<feature type="transmembrane region" description="Helical" evidence="22">
    <location>
        <begin position="151"/>
        <end position="179"/>
    </location>
</feature>
<dbReference type="PROSITE" id="PS00077">
    <property type="entry name" value="COX1_CUB"/>
    <property type="match status" value="1"/>
</dbReference>
<feature type="transmembrane region" description="Helical" evidence="22">
    <location>
        <begin position="416"/>
        <end position="438"/>
    </location>
</feature>
<feature type="transmembrane region" description="Helical" evidence="22">
    <location>
        <begin position="384"/>
        <end position="404"/>
    </location>
</feature>
<evidence type="ECO:0000256" key="22">
    <source>
        <dbReference type="SAM" id="Phobius"/>
    </source>
</evidence>
<name>A0AAW9NXI1_9BACL</name>
<dbReference type="Proteomes" id="UP001344888">
    <property type="component" value="Unassembled WGS sequence"/>
</dbReference>
<keyword evidence="12" id="KW-1278">Translocase</keyword>
<dbReference type="GO" id="GO:0005886">
    <property type="term" value="C:plasma membrane"/>
    <property type="evidence" value="ECO:0007669"/>
    <property type="project" value="UniProtKB-SubCell"/>
</dbReference>
<comment type="caution">
    <text evidence="24">The sequence shown here is derived from an EMBL/GenBank/DDBJ whole genome shotgun (WGS) entry which is preliminary data.</text>
</comment>
<feature type="transmembrane region" description="Helical" evidence="22">
    <location>
        <begin position="110"/>
        <end position="131"/>
    </location>
</feature>
<evidence type="ECO:0000256" key="18">
    <source>
        <dbReference type="ARBA" id="ARBA00031397"/>
    </source>
</evidence>
<dbReference type="GO" id="GO:0004129">
    <property type="term" value="F:cytochrome-c oxidase activity"/>
    <property type="evidence" value="ECO:0007669"/>
    <property type="project" value="UniProtKB-EC"/>
</dbReference>
<dbReference type="EMBL" id="JARSFG010000017">
    <property type="protein sequence ID" value="MEC1179485.1"/>
    <property type="molecule type" value="Genomic_DNA"/>
</dbReference>
<dbReference type="InterPro" id="IPR023616">
    <property type="entry name" value="Cyt_c_oxase-like_su1_dom"/>
</dbReference>
<dbReference type="Pfam" id="PF00115">
    <property type="entry name" value="COX1"/>
    <property type="match status" value="1"/>
</dbReference>
<dbReference type="PANTHER" id="PTHR10422">
    <property type="entry name" value="CYTOCHROME C OXIDASE SUBUNIT 1"/>
    <property type="match status" value="1"/>
</dbReference>
<accession>A0AAW9NXI1</accession>
<evidence type="ECO:0000256" key="3">
    <source>
        <dbReference type="ARBA" id="ARBA00009578"/>
    </source>
</evidence>
<dbReference type="InterPro" id="IPR036927">
    <property type="entry name" value="Cyt_c_oxase-like_su1_sf"/>
</dbReference>
<keyword evidence="16" id="KW-0186">Copper</keyword>
<dbReference type="PROSITE" id="PS50855">
    <property type="entry name" value="COX1"/>
    <property type="match status" value="1"/>
</dbReference>
<feature type="transmembrane region" description="Helical" evidence="22">
    <location>
        <begin position="238"/>
        <end position="262"/>
    </location>
</feature>
<dbReference type="InterPro" id="IPR023615">
    <property type="entry name" value="Cyt_c_Oxase_su1_BS"/>
</dbReference>
<evidence type="ECO:0000256" key="12">
    <source>
        <dbReference type="ARBA" id="ARBA00022967"/>
    </source>
</evidence>
<reference evidence="24 25" key="1">
    <citation type="submission" date="2023-03" db="EMBL/GenBank/DDBJ databases">
        <title>Bacillus Genome Sequencing.</title>
        <authorList>
            <person name="Dunlap C."/>
        </authorList>
    </citation>
    <scope>NUCLEOTIDE SEQUENCE [LARGE SCALE GENOMIC DNA]</scope>
    <source>
        <strain evidence="24 25">B-59205</strain>
    </source>
</reference>
<dbReference type="PANTHER" id="PTHR10422:SF44">
    <property type="entry name" value="CYTOCHROME C OXIDASE SUBUNIT 1"/>
    <property type="match status" value="1"/>
</dbReference>
<keyword evidence="8 21" id="KW-0349">Heme</keyword>
<evidence type="ECO:0000256" key="19">
    <source>
        <dbReference type="ARBA" id="ARBA00032715"/>
    </source>
</evidence>
<feature type="transmembrane region" description="Helical" evidence="22">
    <location>
        <begin position="555"/>
        <end position="576"/>
    </location>
</feature>
<keyword evidence="7" id="KW-1003">Cell membrane</keyword>
<keyword evidence="15" id="KW-0408">Iron</keyword>
<dbReference type="FunFam" id="1.20.210.10:FF:000006">
    <property type="entry name" value="Cytochrome c oxidase subunit 1"/>
    <property type="match status" value="1"/>
</dbReference>
<evidence type="ECO:0000256" key="11">
    <source>
        <dbReference type="ARBA" id="ARBA00022723"/>
    </source>
</evidence>
<sequence>MSSVAQKKGFGAHVWDYLTTVDHKKIAIMYLAAGTLFFAIAGLEALFMRFQLMFPESTFVSAGTFNELLTMHGTTMLFLAATPLLFAFMNAIVPLQIGARDVAFPFLNSLGFWLFFLGAIFLHLSFFLGGAPDAGWTSYASLSLYSPGHGIDFYVLGLQISGAGTLISGINFIVTIITMRAPGMTFMRMPLFTWTSLVSSTLILFAFPPLTVGLFLMLVDRMFGANFFEHTMGGNTIIWEHLFWIFGHPEVYILVLPAFGLFSEIIPVFARKRLFGYSSMVFATILIGFLGFMVWAHHMFTTGLGATANAIFAVATMTIAVPTGMKVFNWILTIWGGSIKVTVPMLYALGFIPSFVAGGVTGVMQAAAPLDYQLHDSYFIVAHFHYVIVGGIVTALFGAAHFYWPIMFNRALNEKLGVITFWVFFIGFHLTFFLQHFLGLMGMPRRVFTYMPDQGWDLFNMISTIGAAMMGVGVILLVLNVLLSIKSEPLNRRDYWEDGRSLEWALETPLPFYNFKQTPLVRGYDPYWIEKHEGNKEGMIYAEPLGDIHMPNNSILPLIMSIGTFIAAFGALYSPWGKQAIAGTATSVSPALSVGLIVVGLGITVGAMITRSLKDDLGYHVHLAEVEAIEKDLAQFRAAGKKGGNN</sequence>
<keyword evidence="14 22" id="KW-1133">Transmembrane helix</keyword>
<dbReference type="GO" id="GO:0009060">
    <property type="term" value="P:aerobic respiration"/>
    <property type="evidence" value="ECO:0007669"/>
    <property type="project" value="InterPro"/>
</dbReference>
<feature type="transmembrane region" description="Helical" evidence="22">
    <location>
        <begin position="274"/>
        <end position="296"/>
    </location>
</feature>
<keyword evidence="10 21" id="KW-0812">Transmembrane</keyword>
<evidence type="ECO:0000256" key="8">
    <source>
        <dbReference type="ARBA" id="ARBA00022617"/>
    </source>
</evidence>
<evidence type="ECO:0000256" key="15">
    <source>
        <dbReference type="ARBA" id="ARBA00023004"/>
    </source>
</evidence>
<feature type="transmembrane region" description="Helical" evidence="22">
    <location>
        <begin position="344"/>
        <end position="364"/>
    </location>
</feature>
<evidence type="ECO:0000256" key="5">
    <source>
        <dbReference type="ARBA" id="ARBA00015947"/>
    </source>
</evidence>
<dbReference type="GO" id="GO:0046872">
    <property type="term" value="F:metal ion binding"/>
    <property type="evidence" value="ECO:0007669"/>
    <property type="project" value="UniProtKB-KW"/>
</dbReference>
<evidence type="ECO:0000256" key="17">
    <source>
        <dbReference type="ARBA" id="ARBA00023136"/>
    </source>
</evidence>
<dbReference type="CDD" id="cd01662">
    <property type="entry name" value="Ubiquinol_Oxidase_I"/>
    <property type="match status" value="1"/>
</dbReference>
<evidence type="ECO:0000313" key="24">
    <source>
        <dbReference type="EMBL" id="MEC1179485.1"/>
    </source>
</evidence>